<gene>
    <name evidence="1" type="ORF">B0H16DRAFT_1261857</name>
</gene>
<organism evidence="1 2">
    <name type="scientific">Mycena metata</name>
    <dbReference type="NCBI Taxonomy" id="1033252"/>
    <lineage>
        <taxon>Eukaryota</taxon>
        <taxon>Fungi</taxon>
        <taxon>Dikarya</taxon>
        <taxon>Basidiomycota</taxon>
        <taxon>Agaricomycotina</taxon>
        <taxon>Agaricomycetes</taxon>
        <taxon>Agaricomycetidae</taxon>
        <taxon>Agaricales</taxon>
        <taxon>Marasmiineae</taxon>
        <taxon>Mycenaceae</taxon>
        <taxon>Mycena</taxon>
    </lineage>
</organism>
<dbReference type="Proteomes" id="UP001215598">
    <property type="component" value="Unassembled WGS sequence"/>
</dbReference>
<reference evidence="1" key="1">
    <citation type="submission" date="2023-03" db="EMBL/GenBank/DDBJ databases">
        <title>Massive genome expansion in bonnet fungi (Mycena s.s.) driven by repeated elements and novel gene families across ecological guilds.</title>
        <authorList>
            <consortium name="Lawrence Berkeley National Laboratory"/>
            <person name="Harder C.B."/>
            <person name="Miyauchi S."/>
            <person name="Viragh M."/>
            <person name="Kuo A."/>
            <person name="Thoen E."/>
            <person name="Andreopoulos B."/>
            <person name="Lu D."/>
            <person name="Skrede I."/>
            <person name="Drula E."/>
            <person name="Henrissat B."/>
            <person name="Morin E."/>
            <person name="Kohler A."/>
            <person name="Barry K."/>
            <person name="LaButti K."/>
            <person name="Morin E."/>
            <person name="Salamov A."/>
            <person name="Lipzen A."/>
            <person name="Mereny Z."/>
            <person name="Hegedus B."/>
            <person name="Baldrian P."/>
            <person name="Stursova M."/>
            <person name="Weitz H."/>
            <person name="Taylor A."/>
            <person name="Grigoriev I.V."/>
            <person name="Nagy L.G."/>
            <person name="Martin F."/>
            <person name="Kauserud H."/>
        </authorList>
    </citation>
    <scope>NUCLEOTIDE SEQUENCE</scope>
    <source>
        <strain evidence="1">CBHHK182m</strain>
    </source>
</reference>
<accession>A0AAD7H4U0</accession>
<comment type="caution">
    <text evidence="1">The sequence shown here is derived from an EMBL/GenBank/DDBJ whole genome shotgun (WGS) entry which is preliminary data.</text>
</comment>
<feature type="non-terminal residue" evidence="1">
    <location>
        <position position="63"/>
    </location>
</feature>
<sequence length="63" mass="6966">DFPQELVDVVLDNVAARAADTKDVGTCGSVCRRWLPHSRKHLFSHLTISNFGSPTPQSFLDLV</sequence>
<evidence type="ECO:0000313" key="2">
    <source>
        <dbReference type="Proteomes" id="UP001215598"/>
    </source>
</evidence>
<evidence type="ECO:0000313" key="1">
    <source>
        <dbReference type="EMBL" id="KAJ7711964.1"/>
    </source>
</evidence>
<evidence type="ECO:0008006" key="3">
    <source>
        <dbReference type="Google" id="ProtNLM"/>
    </source>
</evidence>
<protein>
    <recommendedName>
        <fullName evidence="3">F-box domain-containing protein</fullName>
    </recommendedName>
</protein>
<keyword evidence="2" id="KW-1185">Reference proteome</keyword>
<feature type="non-terminal residue" evidence="1">
    <location>
        <position position="1"/>
    </location>
</feature>
<proteinExistence type="predicted"/>
<name>A0AAD7H4U0_9AGAR</name>
<dbReference type="EMBL" id="JARKIB010000379">
    <property type="protein sequence ID" value="KAJ7711964.1"/>
    <property type="molecule type" value="Genomic_DNA"/>
</dbReference>
<dbReference type="AlphaFoldDB" id="A0AAD7H4U0"/>